<dbReference type="InterPro" id="IPR037523">
    <property type="entry name" value="VOC_core"/>
</dbReference>
<dbReference type="InterPro" id="IPR051332">
    <property type="entry name" value="Fosfomycin_Res_Enzymes"/>
</dbReference>
<gene>
    <name evidence="2" type="ORF">FNU76_11050</name>
</gene>
<dbReference type="RefSeq" id="WP_144278252.1">
    <property type="nucleotide sequence ID" value="NZ_CP041730.1"/>
</dbReference>
<keyword evidence="3" id="KW-1185">Reference proteome</keyword>
<sequence>MKIEHIALWVANLERMKDFYVQHFGGSASEPYCNRRTGFRSYFLSFTDGARLELMQKPGIAANANSDQQQTLGFVHLAFATGSALQVEKLTERLQAAGMRLLSAPRLTGDAYYESVLLDPEGNRIEITI</sequence>
<dbReference type="InterPro" id="IPR029068">
    <property type="entry name" value="Glyas_Bleomycin-R_OHBP_Dase"/>
</dbReference>
<dbReference type="PROSITE" id="PS51819">
    <property type="entry name" value="VOC"/>
    <property type="match status" value="1"/>
</dbReference>
<dbReference type="KEGG" id="cari:FNU76_11050"/>
<protein>
    <submittedName>
        <fullName evidence="2">Glyoxalase/bleomycin resistance/extradiol dioxygenase family protein</fullName>
    </submittedName>
</protein>
<dbReference type="PANTHER" id="PTHR36113">
    <property type="entry name" value="LYASE, PUTATIVE-RELATED-RELATED"/>
    <property type="match status" value="1"/>
</dbReference>
<accession>A0A516SFQ0</accession>
<dbReference type="SUPFAM" id="SSF54593">
    <property type="entry name" value="Glyoxalase/Bleomycin resistance protein/Dihydroxybiphenyl dioxygenase"/>
    <property type="match status" value="1"/>
</dbReference>
<keyword evidence="2" id="KW-0560">Oxidoreductase</keyword>
<proteinExistence type="predicted"/>
<evidence type="ECO:0000313" key="2">
    <source>
        <dbReference type="EMBL" id="QDQ26858.1"/>
    </source>
</evidence>
<dbReference type="AlphaFoldDB" id="A0A516SFQ0"/>
<dbReference type="EMBL" id="CP041730">
    <property type="protein sequence ID" value="QDQ26858.1"/>
    <property type="molecule type" value="Genomic_DNA"/>
</dbReference>
<dbReference type="Proteomes" id="UP000317550">
    <property type="component" value="Chromosome"/>
</dbReference>
<evidence type="ECO:0000259" key="1">
    <source>
        <dbReference type="PROSITE" id="PS51819"/>
    </source>
</evidence>
<keyword evidence="2" id="KW-0223">Dioxygenase</keyword>
<dbReference type="Gene3D" id="3.10.180.10">
    <property type="entry name" value="2,3-Dihydroxybiphenyl 1,2-Dioxygenase, domain 1"/>
    <property type="match status" value="1"/>
</dbReference>
<dbReference type="PANTHER" id="PTHR36113:SF1">
    <property type="entry name" value="GLYOXALASE_BLEOMYCIN RESISTANCE PROTEIN_DIOXYGENASE"/>
    <property type="match status" value="1"/>
</dbReference>
<feature type="domain" description="VOC" evidence="1">
    <location>
        <begin position="2"/>
        <end position="129"/>
    </location>
</feature>
<organism evidence="2 3">
    <name type="scientific">Chitinimonas arctica</name>
    <dbReference type="NCBI Taxonomy" id="2594795"/>
    <lineage>
        <taxon>Bacteria</taxon>
        <taxon>Pseudomonadati</taxon>
        <taxon>Pseudomonadota</taxon>
        <taxon>Betaproteobacteria</taxon>
        <taxon>Neisseriales</taxon>
        <taxon>Chitinibacteraceae</taxon>
        <taxon>Chitinimonas</taxon>
    </lineage>
</organism>
<dbReference type="Pfam" id="PF00903">
    <property type="entry name" value="Glyoxalase"/>
    <property type="match status" value="1"/>
</dbReference>
<dbReference type="OrthoDB" id="9798430at2"/>
<name>A0A516SFQ0_9NEIS</name>
<reference evidence="3" key="1">
    <citation type="submission" date="2019-07" db="EMBL/GenBank/DDBJ databases">
        <title>Chitinimonas sp. nov., isolated from Ny-Alesund, arctica soil.</title>
        <authorList>
            <person name="Xu Q."/>
            <person name="Peng F."/>
        </authorList>
    </citation>
    <scope>NUCLEOTIDE SEQUENCE [LARGE SCALE GENOMIC DNA]</scope>
    <source>
        <strain evidence="3">R3-44</strain>
    </source>
</reference>
<evidence type="ECO:0000313" key="3">
    <source>
        <dbReference type="Proteomes" id="UP000317550"/>
    </source>
</evidence>
<dbReference type="InterPro" id="IPR004360">
    <property type="entry name" value="Glyas_Fos-R_dOase_dom"/>
</dbReference>
<dbReference type="GO" id="GO:0051213">
    <property type="term" value="F:dioxygenase activity"/>
    <property type="evidence" value="ECO:0007669"/>
    <property type="project" value="UniProtKB-KW"/>
</dbReference>